<keyword evidence="3" id="KW-1185">Reference proteome</keyword>
<evidence type="ECO:0000256" key="1">
    <source>
        <dbReference type="SAM" id="MobiDB-lite"/>
    </source>
</evidence>
<dbReference type="EMBL" id="JBAHYK010001057">
    <property type="protein sequence ID" value="KAL0569761.1"/>
    <property type="molecule type" value="Genomic_DNA"/>
</dbReference>
<comment type="caution">
    <text evidence="2">The sequence shown here is derived from an EMBL/GenBank/DDBJ whole genome shotgun (WGS) entry which is preliminary data.</text>
</comment>
<feature type="region of interest" description="Disordered" evidence="1">
    <location>
        <begin position="28"/>
        <end position="47"/>
    </location>
</feature>
<organism evidence="2 3">
    <name type="scientific">Marasmius crinis-equi</name>
    <dbReference type="NCBI Taxonomy" id="585013"/>
    <lineage>
        <taxon>Eukaryota</taxon>
        <taxon>Fungi</taxon>
        <taxon>Dikarya</taxon>
        <taxon>Basidiomycota</taxon>
        <taxon>Agaricomycotina</taxon>
        <taxon>Agaricomycetes</taxon>
        <taxon>Agaricomycetidae</taxon>
        <taxon>Agaricales</taxon>
        <taxon>Marasmiineae</taxon>
        <taxon>Marasmiaceae</taxon>
        <taxon>Marasmius</taxon>
    </lineage>
</organism>
<gene>
    <name evidence="2" type="ORF">V5O48_012204</name>
</gene>
<accession>A0ABR3F3I4</accession>
<proteinExistence type="predicted"/>
<protein>
    <recommendedName>
        <fullName evidence="4">BZIP domain-containing protein</fullName>
    </recommendedName>
</protein>
<dbReference type="Proteomes" id="UP001465976">
    <property type="component" value="Unassembled WGS sequence"/>
</dbReference>
<sequence>MSENPPKLTRKMAALITDENGGARLAQMHESGQSKKKKANDASQRYRACNSDAVREAARLRMAKKRANMSGEQKMLEKERRKVSNREYYLKNRDRILENARQQTEDRFEEKYGDCEYWKNFWPRVKSYSVGVMGNKDRRRCDS</sequence>
<evidence type="ECO:0000313" key="3">
    <source>
        <dbReference type="Proteomes" id="UP001465976"/>
    </source>
</evidence>
<reference evidence="2 3" key="1">
    <citation type="submission" date="2024-02" db="EMBL/GenBank/DDBJ databases">
        <title>A draft genome for the cacao thread blight pathogen Marasmius crinis-equi.</title>
        <authorList>
            <person name="Cohen S.P."/>
            <person name="Baruah I.K."/>
            <person name="Amoako-Attah I."/>
            <person name="Bukari Y."/>
            <person name="Meinhardt L.W."/>
            <person name="Bailey B.A."/>
        </authorList>
    </citation>
    <scope>NUCLEOTIDE SEQUENCE [LARGE SCALE GENOMIC DNA]</scope>
    <source>
        <strain evidence="2 3">GH-76</strain>
    </source>
</reference>
<evidence type="ECO:0000313" key="2">
    <source>
        <dbReference type="EMBL" id="KAL0569761.1"/>
    </source>
</evidence>
<evidence type="ECO:0008006" key="4">
    <source>
        <dbReference type="Google" id="ProtNLM"/>
    </source>
</evidence>
<name>A0ABR3F3I4_9AGAR</name>